<evidence type="ECO:0000313" key="4">
    <source>
        <dbReference type="Proteomes" id="UP000011531"/>
    </source>
</evidence>
<dbReference type="Pfam" id="PF00072">
    <property type="entry name" value="Response_reg"/>
    <property type="match status" value="1"/>
</dbReference>
<dbReference type="STRING" id="1227498.C492_05370"/>
<accession>L9XS08</accession>
<protein>
    <submittedName>
        <fullName evidence="3">Response regulator receiver protein</fullName>
    </submittedName>
</protein>
<sequence>MSEQAETDTEILLVEDNPGDVRLVEEALRETASTLHVTRDGKEAFDFLRRQSEFRGAPRLDTVLLDLNVPKIDGTQILDNIRSDPALDHVRVIIVTSARERDVDFDREGTDEDDFITKPADPDEFMALVRAAVFA</sequence>
<dbReference type="EMBL" id="AOIA01000033">
    <property type="protein sequence ID" value="ELY64332.1"/>
    <property type="molecule type" value="Genomic_DNA"/>
</dbReference>
<dbReference type="PANTHER" id="PTHR44520:SF2">
    <property type="entry name" value="RESPONSE REGULATOR RCP1"/>
    <property type="match status" value="1"/>
</dbReference>
<dbReference type="AlphaFoldDB" id="L9XS08"/>
<proteinExistence type="predicted"/>
<dbReference type="SUPFAM" id="SSF52172">
    <property type="entry name" value="CheY-like"/>
    <property type="match status" value="1"/>
</dbReference>
<dbReference type="PROSITE" id="PS50110">
    <property type="entry name" value="RESPONSE_REGULATORY"/>
    <property type="match status" value="1"/>
</dbReference>
<dbReference type="OrthoDB" id="2830at2157"/>
<dbReference type="PATRIC" id="fig|1227498.3.peg.1102"/>
<dbReference type="RefSeq" id="WP_008421175.1">
    <property type="nucleotide sequence ID" value="NZ_AOIA01000033.1"/>
</dbReference>
<name>L9XS08_9EURY</name>
<dbReference type="Gene3D" id="3.40.50.2300">
    <property type="match status" value="1"/>
</dbReference>
<dbReference type="PANTHER" id="PTHR44520">
    <property type="entry name" value="RESPONSE REGULATOR RCP1-RELATED"/>
    <property type="match status" value="1"/>
</dbReference>
<evidence type="ECO:0000313" key="3">
    <source>
        <dbReference type="EMBL" id="ELY64332.1"/>
    </source>
</evidence>
<comment type="caution">
    <text evidence="3">The sequence shown here is derived from an EMBL/GenBank/DDBJ whole genome shotgun (WGS) entry which is preliminary data.</text>
</comment>
<dbReference type="CDD" id="cd17557">
    <property type="entry name" value="REC_Rcp-like"/>
    <property type="match status" value="1"/>
</dbReference>
<dbReference type="Proteomes" id="UP000011531">
    <property type="component" value="Unassembled WGS sequence"/>
</dbReference>
<dbReference type="InterPro" id="IPR052893">
    <property type="entry name" value="TCS_response_regulator"/>
</dbReference>
<dbReference type="InterPro" id="IPR001789">
    <property type="entry name" value="Sig_transdc_resp-reg_receiver"/>
</dbReference>
<dbReference type="InterPro" id="IPR011006">
    <property type="entry name" value="CheY-like_superfamily"/>
</dbReference>
<reference evidence="3 4" key="1">
    <citation type="journal article" date="2014" name="PLoS Genet.">
        <title>Phylogenetically driven sequencing of extremely halophilic archaea reveals strategies for static and dynamic osmo-response.</title>
        <authorList>
            <person name="Becker E.A."/>
            <person name="Seitzer P.M."/>
            <person name="Tritt A."/>
            <person name="Larsen D."/>
            <person name="Krusor M."/>
            <person name="Yao A.I."/>
            <person name="Wu D."/>
            <person name="Madern D."/>
            <person name="Eisen J.A."/>
            <person name="Darling A.E."/>
            <person name="Facciotti M.T."/>
        </authorList>
    </citation>
    <scope>NUCLEOTIDE SEQUENCE [LARGE SCALE GENOMIC DNA]</scope>
    <source>
        <strain evidence="3 4">DSM 18795</strain>
    </source>
</reference>
<dbReference type="SMART" id="SM00448">
    <property type="entry name" value="REC"/>
    <property type="match status" value="1"/>
</dbReference>
<evidence type="ECO:0000259" key="2">
    <source>
        <dbReference type="PROSITE" id="PS50110"/>
    </source>
</evidence>
<gene>
    <name evidence="3" type="ORF">C492_05370</name>
</gene>
<dbReference type="GO" id="GO:0000160">
    <property type="term" value="P:phosphorelay signal transduction system"/>
    <property type="evidence" value="ECO:0007669"/>
    <property type="project" value="InterPro"/>
</dbReference>
<organism evidence="3 4">
    <name type="scientific">Natronococcus jeotgali DSM 18795</name>
    <dbReference type="NCBI Taxonomy" id="1227498"/>
    <lineage>
        <taxon>Archaea</taxon>
        <taxon>Methanobacteriati</taxon>
        <taxon>Methanobacteriota</taxon>
        <taxon>Stenosarchaea group</taxon>
        <taxon>Halobacteria</taxon>
        <taxon>Halobacteriales</taxon>
        <taxon>Natrialbaceae</taxon>
        <taxon>Natronococcus</taxon>
    </lineage>
</organism>
<keyword evidence="4" id="KW-1185">Reference proteome</keyword>
<evidence type="ECO:0000256" key="1">
    <source>
        <dbReference type="PROSITE-ProRule" id="PRU00169"/>
    </source>
</evidence>
<feature type="modified residue" description="4-aspartylphosphate" evidence="1">
    <location>
        <position position="66"/>
    </location>
</feature>
<feature type="domain" description="Response regulatory" evidence="2">
    <location>
        <begin position="10"/>
        <end position="133"/>
    </location>
</feature>
<keyword evidence="1" id="KW-0597">Phosphoprotein</keyword>